<organism evidence="1">
    <name type="scientific">bioreactor metagenome</name>
    <dbReference type="NCBI Taxonomy" id="1076179"/>
    <lineage>
        <taxon>unclassified sequences</taxon>
        <taxon>metagenomes</taxon>
        <taxon>ecological metagenomes</taxon>
    </lineage>
</organism>
<sequence length="409" mass="45098">MRGHLALPRRAHAVALLGMRQNHRGLAARLGSSGIGRIDLHQIVAAALQAVDLLVRHALRQRHQLRALPEEMIAIEAAILGGKGLHLPIHRIAQRARQRAGKIARKQTVPVAAPQQLDHVPTRPGKQPLQLVDHAAIAAHRAIQALQIAVHHPHQIVQPLARRQGQRAHALGLVHLAIAKHTPNLTARAIQQTAMREIAHEARVINAADRPDAHRTRGELPEVGHQPRVRIARKPLTARLQATQLLAVMLQIDLAQTPFQKRACIHTGRAVRLKKHEVATLAMRLITRLKKVVKAHFKQIGRTCITGDMPAQFAISLVGTHHHGQRIPAHDGGELLLNGQVAREHRLRLHTHGVHIRRVQIRLPANALGTRHACQLVQHKARTFRAFSRHQCEKGVAPFGGFLGVGISG</sequence>
<gene>
    <name evidence="1" type="ORF">SDC9_91574</name>
</gene>
<accession>A0A644ZVM8</accession>
<proteinExistence type="predicted"/>
<protein>
    <submittedName>
        <fullName evidence="1">Uncharacterized protein</fullName>
    </submittedName>
</protein>
<comment type="caution">
    <text evidence="1">The sequence shown here is derived from an EMBL/GenBank/DDBJ whole genome shotgun (WGS) entry which is preliminary data.</text>
</comment>
<dbReference type="AlphaFoldDB" id="A0A644ZVM8"/>
<evidence type="ECO:0000313" key="1">
    <source>
        <dbReference type="EMBL" id="MPM44892.1"/>
    </source>
</evidence>
<name>A0A644ZVM8_9ZZZZ</name>
<reference evidence="1" key="1">
    <citation type="submission" date="2019-08" db="EMBL/GenBank/DDBJ databases">
        <authorList>
            <person name="Kucharzyk K."/>
            <person name="Murdoch R.W."/>
            <person name="Higgins S."/>
            <person name="Loffler F."/>
        </authorList>
    </citation>
    <scope>NUCLEOTIDE SEQUENCE</scope>
</reference>
<dbReference type="EMBL" id="VSSQ01010659">
    <property type="protein sequence ID" value="MPM44892.1"/>
    <property type="molecule type" value="Genomic_DNA"/>
</dbReference>